<reference evidence="11 12" key="1">
    <citation type="submission" date="2021-03" db="EMBL/GenBank/DDBJ databases">
        <title>Succinivibrio sp. nov. isolated from feces of cow.</title>
        <authorList>
            <person name="Choi J.-Y."/>
        </authorList>
    </citation>
    <scope>NUCLEOTIDE SEQUENCE [LARGE SCALE GENOMIC DNA]</scope>
    <source>
        <strain evidence="11 12">AGMB01872</strain>
    </source>
</reference>
<evidence type="ECO:0000313" key="12">
    <source>
        <dbReference type="Proteomes" id="UP000731465"/>
    </source>
</evidence>
<dbReference type="Pfam" id="PF01757">
    <property type="entry name" value="Acyl_transf_3"/>
    <property type="match status" value="1"/>
</dbReference>
<dbReference type="InterPro" id="IPR002656">
    <property type="entry name" value="Acyl_transf_3_dom"/>
</dbReference>
<feature type="transmembrane region" description="Helical" evidence="8">
    <location>
        <begin position="90"/>
        <end position="109"/>
    </location>
</feature>
<evidence type="ECO:0000256" key="7">
    <source>
        <dbReference type="ARBA" id="ARBA00023315"/>
    </source>
</evidence>
<feature type="transmembrane region" description="Helical" evidence="8">
    <location>
        <begin position="21"/>
        <end position="39"/>
    </location>
</feature>
<evidence type="ECO:0000313" key="11">
    <source>
        <dbReference type="EMBL" id="MBW7571007.1"/>
    </source>
</evidence>
<feature type="domain" description="Acyltransferase 3" evidence="9">
    <location>
        <begin position="20"/>
        <end position="372"/>
    </location>
</feature>
<protein>
    <submittedName>
        <fullName evidence="11">Acyltransferase</fullName>
    </submittedName>
</protein>
<evidence type="ECO:0000259" key="9">
    <source>
        <dbReference type="Pfam" id="PF01757"/>
    </source>
</evidence>
<dbReference type="InterPro" id="IPR036514">
    <property type="entry name" value="SGNH_hydro_sf"/>
</dbReference>
<dbReference type="GO" id="GO:0016746">
    <property type="term" value="F:acyltransferase activity"/>
    <property type="evidence" value="ECO:0007669"/>
    <property type="project" value="UniProtKB-KW"/>
</dbReference>
<keyword evidence="3" id="KW-0808">Transferase</keyword>
<keyword evidence="7 11" id="KW-0012">Acyltransferase</keyword>
<evidence type="ECO:0000256" key="6">
    <source>
        <dbReference type="ARBA" id="ARBA00023136"/>
    </source>
</evidence>
<evidence type="ECO:0000256" key="8">
    <source>
        <dbReference type="SAM" id="Phobius"/>
    </source>
</evidence>
<comment type="subcellular location">
    <subcellularLocation>
        <location evidence="1">Cell membrane</location>
        <topology evidence="1">Multi-pass membrane protein</topology>
    </subcellularLocation>
</comment>
<evidence type="ECO:0000256" key="2">
    <source>
        <dbReference type="ARBA" id="ARBA00022475"/>
    </source>
</evidence>
<feature type="domain" description="SGNH" evidence="10">
    <location>
        <begin position="458"/>
        <end position="695"/>
    </location>
</feature>
<dbReference type="PANTHER" id="PTHR23028:SF53">
    <property type="entry name" value="ACYL_TRANSF_3 DOMAIN-CONTAINING PROTEIN"/>
    <property type="match status" value="1"/>
</dbReference>
<evidence type="ECO:0000256" key="3">
    <source>
        <dbReference type="ARBA" id="ARBA00022679"/>
    </source>
</evidence>
<feature type="transmembrane region" description="Helical" evidence="8">
    <location>
        <begin position="318"/>
        <end position="334"/>
    </location>
</feature>
<name>A0ABS7DIT5_9GAMM</name>
<dbReference type="InterPro" id="IPR043968">
    <property type="entry name" value="SGNH"/>
</dbReference>
<proteinExistence type="predicted"/>
<dbReference type="SUPFAM" id="SSF52266">
    <property type="entry name" value="SGNH hydrolase"/>
    <property type="match status" value="1"/>
</dbReference>
<keyword evidence="12" id="KW-1185">Reference proteome</keyword>
<evidence type="ECO:0000259" key="10">
    <source>
        <dbReference type="Pfam" id="PF19040"/>
    </source>
</evidence>
<dbReference type="PANTHER" id="PTHR23028">
    <property type="entry name" value="ACETYLTRANSFERASE"/>
    <property type="match status" value="1"/>
</dbReference>
<dbReference type="EMBL" id="JAGFNY010000043">
    <property type="protein sequence ID" value="MBW7571007.1"/>
    <property type="molecule type" value="Genomic_DNA"/>
</dbReference>
<dbReference type="InterPro" id="IPR050879">
    <property type="entry name" value="Acyltransferase_3"/>
</dbReference>
<evidence type="ECO:0000256" key="4">
    <source>
        <dbReference type="ARBA" id="ARBA00022692"/>
    </source>
</evidence>
<comment type="caution">
    <text evidence="11">The sequence shown here is derived from an EMBL/GenBank/DDBJ whole genome shotgun (WGS) entry which is preliminary data.</text>
</comment>
<sequence>MIANMIKCFKEQSKHEYRSDIDGLRAIACISVVIFHAFPEYLKGGFVGVDIFFVISGYLISSIIYRNLFDIENPGKLHLIDFYIKRVRRIFPALITILCTTLILGYFVLLPEEYMLLGKHVFGGSLYINNIMLFFESGSYFNPESNAKPLLHLWSLGVEEQFYLIFPIFLWIIYKTRQNFILVLTIFTITSFALCKIEISNHNQSAAFYLPWCRFWELSIGAILSYIVFYKKDFINNIKCLLEKVVIKRVLFKNANAQANENILNNILSIIGLTLIIIAIATIKNNYKFPGTRALLPVLGAIFIIAAGKKAFINRYILSNRIFVFLGLISYPLYLWHWPLLSFAYVCDNFEPKAWIKIIAIIAAIGLSILTYLFIEPPLRYGKRKIFSLIFLLSSLYCIGFIGFIITISLQKEYKYEEERNSTLSAELLKRENECQLKFNKWNIKTDIPNFWFYIISCKMKSKEDNIALIGDSHAGTYYLGMANLFPDRKISVFPEENAAPFYDVRTGARDTEPFRENYKNINKALDYIRNNDSYKVVILAHTPLSSYYDTEYMGTDINLPYSKANSFPTLKIAIKKTVDKLLSSGKKVIFTLDNPALPNRKTNCVYRPITISFKPKCEFDKQFYTNTIEIQEYNRFIKNLINTDYPDGNVDFVDLAQILCDENKCYEGINNKPLYEDQNHLNQEGSNLVAPKIIQKIDKMLAN</sequence>
<feature type="transmembrane region" description="Helical" evidence="8">
    <location>
        <begin position="206"/>
        <end position="229"/>
    </location>
</feature>
<dbReference type="Pfam" id="PF19040">
    <property type="entry name" value="SGNH"/>
    <property type="match status" value="1"/>
</dbReference>
<feature type="transmembrane region" description="Helical" evidence="8">
    <location>
        <begin position="387"/>
        <end position="410"/>
    </location>
</feature>
<keyword evidence="4 8" id="KW-0812">Transmembrane</keyword>
<feature type="transmembrane region" description="Helical" evidence="8">
    <location>
        <begin position="180"/>
        <end position="200"/>
    </location>
</feature>
<dbReference type="Proteomes" id="UP000731465">
    <property type="component" value="Unassembled WGS sequence"/>
</dbReference>
<dbReference type="Gene3D" id="3.40.50.1110">
    <property type="entry name" value="SGNH hydrolase"/>
    <property type="match status" value="1"/>
</dbReference>
<evidence type="ECO:0000256" key="1">
    <source>
        <dbReference type="ARBA" id="ARBA00004651"/>
    </source>
</evidence>
<feature type="transmembrane region" description="Helical" evidence="8">
    <location>
        <begin position="354"/>
        <end position="375"/>
    </location>
</feature>
<keyword evidence="6 8" id="KW-0472">Membrane</keyword>
<keyword evidence="5 8" id="KW-1133">Transmembrane helix</keyword>
<feature type="transmembrane region" description="Helical" evidence="8">
    <location>
        <begin position="263"/>
        <end position="283"/>
    </location>
</feature>
<organism evidence="11 12">
    <name type="scientific">Succinivibrio faecicola</name>
    <dbReference type="NCBI Taxonomy" id="2820300"/>
    <lineage>
        <taxon>Bacteria</taxon>
        <taxon>Pseudomonadati</taxon>
        <taxon>Pseudomonadota</taxon>
        <taxon>Gammaproteobacteria</taxon>
        <taxon>Aeromonadales</taxon>
        <taxon>Succinivibrionaceae</taxon>
        <taxon>Succinivibrio</taxon>
    </lineage>
</organism>
<keyword evidence="2" id="KW-1003">Cell membrane</keyword>
<gene>
    <name evidence="11" type="ORF">J5V48_08885</name>
</gene>
<accession>A0ABS7DIT5</accession>
<feature type="transmembrane region" description="Helical" evidence="8">
    <location>
        <begin position="289"/>
        <end position="306"/>
    </location>
</feature>
<feature type="transmembrane region" description="Helical" evidence="8">
    <location>
        <begin position="151"/>
        <end position="173"/>
    </location>
</feature>
<evidence type="ECO:0000256" key="5">
    <source>
        <dbReference type="ARBA" id="ARBA00022989"/>
    </source>
</evidence>
<feature type="transmembrane region" description="Helical" evidence="8">
    <location>
        <begin position="51"/>
        <end position="69"/>
    </location>
</feature>